<comment type="caution">
    <text evidence="4">The sequence shown here is derived from an EMBL/GenBank/DDBJ whole genome shotgun (WGS) entry which is preliminary data.</text>
</comment>
<dbReference type="Pfam" id="PF00497">
    <property type="entry name" value="SBP_bac_3"/>
    <property type="match status" value="1"/>
</dbReference>
<protein>
    <recommendedName>
        <fullName evidence="3">Solute-binding protein family 3/N-terminal domain-containing protein</fullName>
    </recommendedName>
</protein>
<feature type="chain" id="PRO_5006435739" description="Solute-binding protein family 3/N-terminal domain-containing protein" evidence="2">
    <location>
        <begin position="38"/>
        <end position="290"/>
    </location>
</feature>
<dbReference type="SMART" id="SM00062">
    <property type="entry name" value="PBPb"/>
    <property type="match status" value="1"/>
</dbReference>
<keyword evidence="5" id="KW-1185">Reference proteome</keyword>
<dbReference type="SUPFAM" id="SSF53850">
    <property type="entry name" value="Periplasmic binding protein-like II"/>
    <property type="match status" value="1"/>
</dbReference>
<sequence>MVYARKLRSSRLARIAATFPTLLVGLTASINASSALAESLENVKANGAIIAIANEPPWMRIDENGSPAGLGPEIDEAILKEAGITKVTGQLMEYGAMIPALQSGRATMSSSQGLYIKPERCEAVLFSDPVTCGGEGFILPIALGSKVKTYKDVADQSLRIGLAGGTTEQKLAIEAGVKDENIVIFPDGTTGMKLLLDKRIDVFALDSGASADLQKRLGNPAVTQFVRVEGVKPSCGGAAFSKDNAELRDAYNRGLAKIKASGKFYEIYKKYGSESYMGTDDITTKQLCTK</sequence>
<accession>A0A0R3DSU5</accession>
<dbReference type="RefSeq" id="WP_057748997.1">
    <property type="nucleotide sequence ID" value="NZ_LJYG01000082.1"/>
</dbReference>
<dbReference type="NCBIfam" id="TIGR02995">
    <property type="entry name" value="ectoine_ehuB"/>
    <property type="match status" value="1"/>
</dbReference>
<evidence type="ECO:0000313" key="5">
    <source>
        <dbReference type="Proteomes" id="UP000051936"/>
    </source>
</evidence>
<dbReference type="InterPro" id="IPR001638">
    <property type="entry name" value="Solute-binding_3/MltF_N"/>
</dbReference>
<proteinExistence type="predicted"/>
<dbReference type="PANTHER" id="PTHR35936">
    <property type="entry name" value="MEMBRANE-BOUND LYTIC MUREIN TRANSGLYCOSYLASE F"/>
    <property type="match status" value="1"/>
</dbReference>
<organism evidence="4 5">
    <name type="scientific">Bradyrhizobium manausense</name>
    <dbReference type="NCBI Taxonomy" id="989370"/>
    <lineage>
        <taxon>Bacteria</taxon>
        <taxon>Pseudomonadati</taxon>
        <taxon>Pseudomonadota</taxon>
        <taxon>Alphaproteobacteria</taxon>
        <taxon>Hyphomicrobiales</taxon>
        <taxon>Nitrobacteraceae</taxon>
        <taxon>Bradyrhizobium</taxon>
    </lineage>
</organism>
<evidence type="ECO:0000313" key="4">
    <source>
        <dbReference type="EMBL" id="KRQ10932.1"/>
    </source>
</evidence>
<dbReference type="EMBL" id="LJYG01000082">
    <property type="protein sequence ID" value="KRQ10932.1"/>
    <property type="molecule type" value="Genomic_DNA"/>
</dbReference>
<dbReference type="STRING" id="989370.AOQ71_18625"/>
<name>A0A0R3DSU5_9BRAD</name>
<dbReference type="GO" id="GO:0051470">
    <property type="term" value="P:ectoine transmembrane transport"/>
    <property type="evidence" value="ECO:0007669"/>
    <property type="project" value="InterPro"/>
</dbReference>
<keyword evidence="1 2" id="KW-0732">Signal</keyword>
<dbReference type="AlphaFoldDB" id="A0A0R3DSU5"/>
<dbReference type="InterPro" id="IPR014337">
    <property type="entry name" value="Ectoine_EhuB"/>
</dbReference>
<dbReference type="GO" id="GO:0033294">
    <property type="term" value="F:ectoine binding"/>
    <property type="evidence" value="ECO:0007669"/>
    <property type="project" value="InterPro"/>
</dbReference>
<dbReference type="PANTHER" id="PTHR35936:SF17">
    <property type="entry name" value="ARGININE-BINDING EXTRACELLULAR PROTEIN ARTP"/>
    <property type="match status" value="1"/>
</dbReference>
<dbReference type="Gene3D" id="3.40.190.10">
    <property type="entry name" value="Periplasmic binding protein-like II"/>
    <property type="match status" value="2"/>
</dbReference>
<evidence type="ECO:0000256" key="2">
    <source>
        <dbReference type="SAM" id="SignalP"/>
    </source>
</evidence>
<reference evidence="4 5" key="1">
    <citation type="submission" date="2015-09" db="EMBL/GenBank/DDBJ databases">
        <title>Draft Genome Sequence of Bradyrhizobium manausense Strain BR 3351T, a Novel Symbiotic Nitrogen-Fixing Alphaproteobacterium Isolated from Brazilian Amazon Rain Forest.</title>
        <authorList>
            <person name="De Araujo J.L."/>
            <person name="Zilli J.E."/>
        </authorList>
    </citation>
    <scope>NUCLEOTIDE SEQUENCE [LARGE SCALE GENOMIC DNA]</scope>
    <source>
        <strain evidence="4 5">BR3351</strain>
    </source>
</reference>
<dbReference type="OrthoDB" id="9768183at2"/>
<evidence type="ECO:0000259" key="3">
    <source>
        <dbReference type="SMART" id="SM00062"/>
    </source>
</evidence>
<gene>
    <name evidence="4" type="ORF">AOQ71_18625</name>
</gene>
<feature type="domain" description="Solute-binding protein family 3/N-terminal" evidence="3">
    <location>
        <begin position="48"/>
        <end position="275"/>
    </location>
</feature>
<feature type="signal peptide" evidence="2">
    <location>
        <begin position="1"/>
        <end position="37"/>
    </location>
</feature>
<dbReference type="Proteomes" id="UP000051936">
    <property type="component" value="Unassembled WGS sequence"/>
</dbReference>
<evidence type="ECO:0000256" key="1">
    <source>
        <dbReference type="ARBA" id="ARBA00022729"/>
    </source>
</evidence>